<dbReference type="Gene3D" id="3.40.190.290">
    <property type="match status" value="1"/>
</dbReference>
<dbReference type="EMBL" id="CAJZAG010000005">
    <property type="protein sequence ID" value="CAG9173949.1"/>
    <property type="molecule type" value="Genomic_DNA"/>
</dbReference>
<dbReference type="CDD" id="cd08422">
    <property type="entry name" value="PBP2_CrgA_like"/>
    <property type="match status" value="1"/>
</dbReference>
<keyword evidence="4" id="KW-0804">Transcription</keyword>
<name>A0ABM8X266_9BURK</name>
<sequence length="316" mass="34991">MEQFGLIGVFVKTVELNSFTKCATALGLSTSSVSKSIARLENELGVKLLERTTRNVGPTPDGMTFYRRCKQILLALDDARNELATTKVTPSGRLRVVLPECYGKFWIMPILNAIAKQFPDLVISTRMSDRIIEESDEGFDVAVVIGEPPNRRFIARKLHESRIVTAAGPGYLDEWGTPMRPEDLVAHNCLMSLRPGRRSHATWLFQHGEEVSEHPLIKGNMLIDNGEALLDAAAQGVGIAQAPDYVVLPYLTDGSLVEILADYQAPGPSVWVIYAAAKHLASRVRTFIDTLFESMESLPGQRMALRYATSEPREGY</sequence>
<dbReference type="InterPro" id="IPR005119">
    <property type="entry name" value="LysR_subst-bd"/>
</dbReference>
<comment type="caution">
    <text evidence="6">The sequence shown here is derived from an EMBL/GenBank/DDBJ whole genome shotgun (WGS) entry which is preliminary data.</text>
</comment>
<dbReference type="Gene3D" id="1.10.10.10">
    <property type="entry name" value="Winged helix-like DNA-binding domain superfamily/Winged helix DNA-binding domain"/>
    <property type="match status" value="1"/>
</dbReference>
<dbReference type="RefSeq" id="WP_223989492.1">
    <property type="nucleotide sequence ID" value="NZ_CAJZAG010000005.1"/>
</dbReference>
<proteinExistence type="inferred from homology"/>
<accession>A0ABM8X266</accession>
<protein>
    <submittedName>
        <fullName evidence="6">HTH-type transcriptional regulator DmlR</fullName>
    </submittedName>
</protein>
<dbReference type="InterPro" id="IPR036390">
    <property type="entry name" value="WH_DNA-bd_sf"/>
</dbReference>
<dbReference type="Pfam" id="PF03466">
    <property type="entry name" value="LysR_substrate"/>
    <property type="match status" value="1"/>
</dbReference>
<dbReference type="InterPro" id="IPR058163">
    <property type="entry name" value="LysR-type_TF_proteobact-type"/>
</dbReference>
<evidence type="ECO:0000313" key="6">
    <source>
        <dbReference type="EMBL" id="CAG9173949.1"/>
    </source>
</evidence>
<dbReference type="InterPro" id="IPR000847">
    <property type="entry name" value="LysR_HTH_N"/>
</dbReference>
<dbReference type="SUPFAM" id="SSF46785">
    <property type="entry name" value="Winged helix' DNA-binding domain"/>
    <property type="match status" value="1"/>
</dbReference>
<dbReference type="Pfam" id="PF00126">
    <property type="entry name" value="HTH_1"/>
    <property type="match status" value="1"/>
</dbReference>
<keyword evidence="2" id="KW-0805">Transcription regulation</keyword>
<evidence type="ECO:0000256" key="1">
    <source>
        <dbReference type="ARBA" id="ARBA00009437"/>
    </source>
</evidence>
<dbReference type="Proteomes" id="UP000706525">
    <property type="component" value="Unassembled WGS sequence"/>
</dbReference>
<evidence type="ECO:0000259" key="5">
    <source>
        <dbReference type="PROSITE" id="PS50931"/>
    </source>
</evidence>
<evidence type="ECO:0000256" key="4">
    <source>
        <dbReference type="ARBA" id="ARBA00023163"/>
    </source>
</evidence>
<organism evidence="6 7">
    <name type="scientific">Cupriavidus pampae</name>
    <dbReference type="NCBI Taxonomy" id="659251"/>
    <lineage>
        <taxon>Bacteria</taxon>
        <taxon>Pseudomonadati</taxon>
        <taxon>Pseudomonadota</taxon>
        <taxon>Betaproteobacteria</taxon>
        <taxon>Burkholderiales</taxon>
        <taxon>Burkholderiaceae</taxon>
        <taxon>Cupriavidus</taxon>
    </lineage>
</organism>
<keyword evidence="3" id="KW-0238">DNA-binding</keyword>
<dbReference type="PROSITE" id="PS50931">
    <property type="entry name" value="HTH_LYSR"/>
    <property type="match status" value="1"/>
</dbReference>
<feature type="domain" description="HTH lysR-type" evidence="5">
    <location>
        <begin position="9"/>
        <end position="59"/>
    </location>
</feature>
<dbReference type="PANTHER" id="PTHR30537">
    <property type="entry name" value="HTH-TYPE TRANSCRIPTIONAL REGULATOR"/>
    <property type="match status" value="1"/>
</dbReference>
<dbReference type="SUPFAM" id="SSF53850">
    <property type="entry name" value="Periplasmic binding protein-like II"/>
    <property type="match status" value="1"/>
</dbReference>
<dbReference type="InterPro" id="IPR036388">
    <property type="entry name" value="WH-like_DNA-bd_sf"/>
</dbReference>
<evidence type="ECO:0000313" key="7">
    <source>
        <dbReference type="Proteomes" id="UP000706525"/>
    </source>
</evidence>
<reference evidence="6 7" key="1">
    <citation type="submission" date="2021-08" db="EMBL/GenBank/DDBJ databases">
        <authorList>
            <person name="Peeters C."/>
        </authorList>
    </citation>
    <scope>NUCLEOTIDE SEQUENCE [LARGE SCALE GENOMIC DNA]</scope>
    <source>
        <strain evidence="6 7">LMG 32289</strain>
    </source>
</reference>
<keyword evidence="7" id="KW-1185">Reference proteome</keyword>
<dbReference type="PANTHER" id="PTHR30537:SF5">
    <property type="entry name" value="HTH-TYPE TRANSCRIPTIONAL ACTIVATOR TTDR-RELATED"/>
    <property type="match status" value="1"/>
</dbReference>
<gene>
    <name evidence="6" type="primary">dmlR_18</name>
    <name evidence="6" type="ORF">LMG32289_03004</name>
</gene>
<comment type="similarity">
    <text evidence="1">Belongs to the LysR transcriptional regulatory family.</text>
</comment>
<dbReference type="PRINTS" id="PR00039">
    <property type="entry name" value="HTHLYSR"/>
</dbReference>
<evidence type="ECO:0000256" key="2">
    <source>
        <dbReference type="ARBA" id="ARBA00023015"/>
    </source>
</evidence>
<evidence type="ECO:0000256" key="3">
    <source>
        <dbReference type="ARBA" id="ARBA00023125"/>
    </source>
</evidence>